<proteinExistence type="predicted"/>
<dbReference type="AlphaFoldDB" id="A0A7J6DFH8"/>
<reference evidence="3 4" key="1">
    <citation type="submission" date="2020-04" db="EMBL/GenBank/DDBJ databases">
        <title>Chromosome-level genome assembly of a cyprinid fish Onychostoma macrolepis by integration of Nanopore Sequencing, Bionano and Hi-C technology.</title>
        <authorList>
            <person name="Wang D."/>
        </authorList>
    </citation>
    <scope>NUCLEOTIDE SEQUENCE [LARGE SCALE GENOMIC DNA]</scope>
    <source>
        <strain evidence="3">SWU-2019</strain>
        <tissue evidence="3">Muscle</tissue>
    </source>
</reference>
<feature type="domain" description="Pyrin" evidence="2">
    <location>
        <begin position="1"/>
        <end position="59"/>
    </location>
</feature>
<protein>
    <recommendedName>
        <fullName evidence="2">Pyrin domain-containing protein</fullName>
    </recommendedName>
</protein>
<dbReference type="InterPro" id="IPR011029">
    <property type="entry name" value="DEATH-like_dom_sf"/>
</dbReference>
<feature type="region of interest" description="Disordered" evidence="1">
    <location>
        <begin position="62"/>
        <end position="88"/>
    </location>
</feature>
<organism evidence="3 4">
    <name type="scientific">Onychostoma macrolepis</name>
    <dbReference type="NCBI Taxonomy" id="369639"/>
    <lineage>
        <taxon>Eukaryota</taxon>
        <taxon>Metazoa</taxon>
        <taxon>Chordata</taxon>
        <taxon>Craniata</taxon>
        <taxon>Vertebrata</taxon>
        <taxon>Euteleostomi</taxon>
        <taxon>Actinopterygii</taxon>
        <taxon>Neopterygii</taxon>
        <taxon>Teleostei</taxon>
        <taxon>Ostariophysi</taxon>
        <taxon>Cypriniformes</taxon>
        <taxon>Cyprinidae</taxon>
        <taxon>Acrossocheilinae</taxon>
        <taxon>Onychostoma</taxon>
    </lineage>
</organism>
<dbReference type="Proteomes" id="UP000579812">
    <property type="component" value="Unassembled WGS sequence"/>
</dbReference>
<comment type="caution">
    <text evidence="3">The sequence shown here is derived from an EMBL/GenBank/DDBJ whole genome shotgun (WGS) entry which is preliminary data.</text>
</comment>
<evidence type="ECO:0000256" key="1">
    <source>
        <dbReference type="SAM" id="MobiDB-lite"/>
    </source>
</evidence>
<sequence>MPDITPISRGQLEKAKSHDVVNLMVQQYSPSDAGKIAVRALRNIKQNELAVQLKGKLQEVPEDVSAEGGASSGAAAANASTAGVKQTISNSGGTVKAHVLHGGVFNGPVNFS</sequence>
<feature type="compositionally biased region" description="Low complexity" evidence="1">
    <location>
        <begin position="66"/>
        <end position="83"/>
    </location>
</feature>
<dbReference type="PROSITE" id="PS50824">
    <property type="entry name" value="DAPIN"/>
    <property type="match status" value="1"/>
</dbReference>
<evidence type="ECO:0000313" key="4">
    <source>
        <dbReference type="Proteomes" id="UP000579812"/>
    </source>
</evidence>
<evidence type="ECO:0000259" key="2">
    <source>
        <dbReference type="PROSITE" id="PS50824"/>
    </source>
</evidence>
<dbReference type="EMBL" id="JAAMOB010000001">
    <property type="protein sequence ID" value="KAF4118086.1"/>
    <property type="molecule type" value="Genomic_DNA"/>
</dbReference>
<dbReference type="Gene3D" id="1.10.533.10">
    <property type="entry name" value="Death Domain, Fas"/>
    <property type="match status" value="1"/>
</dbReference>
<dbReference type="InterPro" id="IPR004020">
    <property type="entry name" value="DAPIN"/>
</dbReference>
<keyword evidence="4" id="KW-1185">Reference proteome</keyword>
<accession>A0A7J6DFH8</accession>
<name>A0A7J6DFH8_9TELE</name>
<gene>
    <name evidence="3" type="ORF">G5714_000137</name>
</gene>
<evidence type="ECO:0000313" key="3">
    <source>
        <dbReference type="EMBL" id="KAF4118086.1"/>
    </source>
</evidence>
<dbReference type="SUPFAM" id="SSF47986">
    <property type="entry name" value="DEATH domain"/>
    <property type="match status" value="1"/>
</dbReference>
<dbReference type="Pfam" id="PF02758">
    <property type="entry name" value="PYRIN"/>
    <property type="match status" value="1"/>
</dbReference>